<feature type="compositionally biased region" description="Low complexity" evidence="2">
    <location>
        <begin position="380"/>
        <end position="410"/>
    </location>
</feature>
<feature type="compositionally biased region" description="Polar residues" evidence="2">
    <location>
        <begin position="351"/>
        <end position="366"/>
    </location>
</feature>
<feature type="compositionally biased region" description="Basic and acidic residues" evidence="2">
    <location>
        <begin position="223"/>
        <end position="243"/>
    </location>
</feature>
<feature type="compositionally biased region" description="Basic and acidic residues" evidence="2">
    <location>
        <begin position="311"/>
        <end position="327"/>
    </location>
</feature>
<feature type="compositionally biased region" description="Low complexity" evidence="2">
    <location>
        <begin position="678"/>
        <end position="688"/>
    </location>
</feature>
<feature type="region of interest" description="Disordered" evidence="2">
    <location>
        <begin position="880"/>
        <end position="910"/>
    </location>
</feature>
<feature type="compositionally biased region" description="Basic and acidic residues" evidence="2">
    <location>
        <begin position="618"/>
        <end position="637"/>
    </location>
</feature>
<gene>
    <name evidence="4" type="ORF">POCTA_138.1.T0250319</name>
</gene>
<feature type="compositionally biased region" description="Basic and acidic residues" evidence="2">
    <location>
        <begin position="657"/>
        <end position="676"/>
    </location>
</feature>
<feature type="coiled-coil region" evidence="1">
    <location>
        <begin position="1072"/>
        <end position="1130"/>
    </location>
</feature>
<keyword evidence="1" id="KW-0175">Coiled coil</keyword>
<feature type="compositionally biased region" description="Polar residues" evidence="2">
    <location>
        <begin position="412"/>
        <end position="429"/>
    </location>
</feature>
<organism evidence="4 5">
    <name type="scientific">Paramecium octaurelia</name>
    <dbReference type="NCBI Taxonomy" id="43137"/>
    <lineage>
        <taxon>Eukaryota</taxon>
        <taxon>Sar</taxon>
        <taxon>Alveolata</taxon>
        <taxon>Ciliophora</taxon>
        <taxon>Intramacronucleata</taxon>
        <taxon>Oligohymenophorea</taxon>
        <taxon>Peniculida</taxon>
        <taxon>Parameciidae</taxon>
        <taxon>Paramecium</taxon>
    </lineage>
</organism>
<evidence type="ECO:0000313" key="4">
    <source>
        <dbReference type="EMBL" id="CAD8151859.1"/>
    </source>
</evidence>
<feature type="compositionally biased region" description="Low complexity" evidence="2">
    <location>
        <begin position="440"/>
        <end position="468"/>
    </location>
</feature>
<feature type="compositionally biased region" description="Polar residues" evidence="2">
    <location>
        <begin position="880"/>
        <end position="895"/>
    </location>
</feature>
<feature type="signal peptide" evidence="3">
    <location>
        <begin position="1"/>
        <end position="23"/>
    </location>
</feature>
<dbReference type="EMBL" id="CAJJDP010000025">
    <property type="protein sequence ID" value="CAD8151859.1"/>
    <property type="molecule type" value="Genomic_DNA"/>
</dbReference>
<dbReference type="OrthoDB" id="310950at2759"/>
<feature type="compositionally biased region" description="Polar residues" evidence="2">
    <location>
        <begin position="759"/>
        <end position="772"/>
    </location>
</feature>
<feature type="region of interest" description="Disordered" evidence="2">
    <location>
        <begin position="223"/>
        <end position="557"/>
    </location>
</feature>
<feature type="compositionally biased region" description="Basic and acidic residues" evidence="2">
    <location>
        <begin position="740"/>
        <end position="755"/>
    </location>
</feature>
<evidence type="ECO:0000256" key="3">
    <source>
        <dbReference type="SAM" id="SignalP"/>
    </source>
</evidence>
<protein>
    <submittedName>
        <fullName evidence="4">Uncharacterized protein</fullName>
    </submittedName>
</protein>
<feature type="compositionally biased region" description="Acidic residues" evidence="2">
    <location>
        <begin position="504"/>
        <end position="517"/>
    </location>
</feature>
<reference evidence="4" key="1">
    <citation type="submission" date="2021-01" db="EMBL/GenBank/DDBJ databases">
        <authorList>
            <consortium name="Genoscope - CEA"/>
            <person name="William W."/>
        </authorList>
    </citation>
    <scope>NUCLEOTIDE SEQUENCE</scope>
</reference>
<feature type="compositionally biased region" description="Low complexity" evidence="2">
    <location>
        <begin position="478"/>
        <end position="503"/>
    </location>
</feature>
<keyword evidence="5" id="KW-1185">Reference proteome</keyword>
<feature type="region of interest" description="Disordered" evidence="2">
    <location>
        <begin position="618"/>
        <end position="772"/>
    </location>
</feature>
<feature type="compositionally biased region" description="Basic and acidic residues" evidence="2">
    <location>
        <begin position="251"/>
        <end position="286"/>
    </location>
</feature>
<accession>A0A8S1TLG7</accession>
<feature type="chain" id="PRO_5035925086" evidence="3">
    <location>
        <begin position="24"/>
        <end position="1478"/>
    </location>
</feature>
<keyword evidence="3" id="KW-0732">Signal</keyword>
<proteinExistence type="predicted"/>
<name>A0A8S1TLG7_PAROT</name>
<evidence type="ECO:0000313" key="5">
    <source>
        <dbReference type="Proteomes" id="UP000683925"/>
    </source>
</evidence>
<sequence length="1478" mass="174211">MHTLRTSLLLCMLIYINYAGSEALSLLNQMQPKFKEESDLGSEDLIYKKVTEQLKQQKPYLQIDEEDTKNEVSFREFYKSVRSGKHEIVEDEEEINIVEPEHKEIEIQSYLQELSDGLEPQTESIVETELQTDPEKLGKFKKYFIKEEEPKLEVNVETKIENNQPIEKKMTLREKLEMKKKQAQQPPVVAAIQIKQEVNTQEQVTNPSDQNVGKTTLMKKIEEFKKQKQSKETQESQQPKEEIVQEQNIKPVHENPLRKLLNKKAEEKKEKEVQQQVEKSVEEKQDALLGLTQEVELESKYVEIEDQIDGQENKNVVEEKESSHFDQDPSQSQGESNLEEIDQEHDESHQEYITSDDNNYINDENIQQQQQSEQKEEEQQQQQEQKLQQEDVQQQEQQEQQDVQQESEQQIDSKTQINNESLSFNSDSSDNIVQEEDQNQQEIQNDDQINPSVENLEQEVNNNNQQEQDSQLTQTVDNQEQNENQINQDILQDNQQQQQFELEQPYDEQQELEDETQNEQQQQSLDEENQDEKLIVDQQTQNTQNEVEKKEILNDDQVENTLSQGFVMENNVETSNYLEEVQEAEKLRKKREVEEIIQEEERIKQELEQKKLEDEMKLNELQEEQQHLIDDKQKEEEQIQQVEKQIELEQSELQDFDSEKDGQLQTQEKDIKKDDIQELQPQQETLQEAPNDQTDNNSQQAVEEQPVILQDKIDSKEIKSDEDLIKSQDETLENGFSIDEYERQQHRNEEKKAEDDPSTYAQSSELFHNSDYTSQIVNDQEDQVIEQSVPTLQINEQQTEGIQYEPQIQISQEVKFDDISNNQVLNNQDQDGQSDQNNITELPITENQSNEEQYISQDQFVEDPTAKEQEQLLSLDNQVEQANEENQISNESSQDSIEVESSNESIEGTQNQVYSQQETLIIESDTPNLIPIDESQSNSYQYEQEADNEDNDVVQFDVYNSSSNVDTQNKESQAVDQINTQQQPIIERVTQQDVEDTSNLLSVNKIHSFSLLQQDMKVDDTIKIEYIDLETKQDQSISKNTLIHHKRQQSSFLQLEETEMDYNEEQFEIFMAQKKQQEQMEKEKKRKKLKAREEKQRKLEEEQYQQQLIQQKQQQEILKQQQQLIELQNQQLLNKQKYKMATKQNNQVILESKPIKGDNFSHLQKQQSQIQLLNQQIDTEFSFQQILSRVEKEQRQGQKQLRSNSKHIKNADLNFFQLTEKQQQNKISLQSQDLFEAIKQEIKECDLNNYTNNLCQLCQSDVVYEINDDNWYLIGIAYGLKRHFQNLLNTVQYHFKNAKIYTSFNKEQQVCLTLGDQFEIENLEEILGYYNNQTLPRNSQFLKIPQKIKANFAQMKVDLNQHKFMNFSLNAAIRNQEHHNGFTVTEQQVKLSQDFDYIQQGSILYPGQSIPYKLNIQSNGIENMQLELNPQIYEKVLENYLAKNYLQQIQVTYRDSLKSNFVVVDNDEVLELEITIQK</sequence>
<dbReference type="Proteomes" id="UP000683925">
    <property type="component" value="Unassembled WGS sequence"/>
</dbReference>
<dbReference type="OMA" id="ATKKNMD"/>
<feature type="compositionally biased region" description="Basic and acidic residues" evidence="2">
    <location>
        <begin position="711"/>
        <end position="729"/>
    </location>
</feature>
<comment type="caution">
    <text evidence="4">The sequence shown here is derived from an EMBL/GenBank/DDBJ whole genome shotgun (WGS) entry which is preliminary data.</text>
</comment>
<feature type="compositionally biased region" description="Polar residues" evidence="2">
    <location>
        <begin position="690"/>
        <end position="702"/>
    </location>
</feature>
<evidence type="ECO:0000256" key="2">
    <source>
        <dbReference type="SAM" id="MobiDB-lite"/>
    </source>
</evidence>
<evidence type="ECO:0000256" key="1">
    <source>
        <dbReference type="SAM" id="Coils"/>
    </source>
</evidence>